<protein>
    <submittedName>
        <fullName evidence="3">WYL domain-containing protein</fullName>
    </submittedName>
</protein>
<dbReference type="PROSITE" id="PS52050">
    <property type="entry name" value="WYL"/>
    <property type="match status" value="1"/>
</dbReference>
<organism evidence="3 4">
    <name type="scientific">Candidatus Gallipaludibacter merdavium</name>
    <dbReference type="NCBI Taxonomy" id="2840839"/>
    <lineage>
        <taxon>Bacteria</taxon>
        <taxon>Pseudomonadati</taxon>
        <taxon>Bacteroidota</taxon>
        <taxon>Bacteroidia</taxon>
        <taxon>Bacteroidales</taxon>
        <taxon>Candidatus Gallipaludibacter</taxon>
    </lineage>
</organism>
<proteinExistence type="predicted"/>
<evidence type="ECO:0000259" key="2">
    <source>
        <dbReference type="Pfam" id="PF25583"/>
    </source>
</evidence>
<reference evidence="3" key="2">
    <citation type="journal article" date="2021" name="PeerJ">
        <title>Extensive microbial diversity within the chicken gut microbiome revealed by metagenomics and culture.</title>
        <authorList>
            <person name="Gilroy R."/>
            <person name="Ravi A."/>
            <person name="Getino M."/>
            <person name="Pursley I."/>
            <person name="Horton D.L."/>
            <person name="Alikhan N.F."/>
            <person name="Baker D."/>
            <person name="Gharbi K."/>
            <person name="Hall N."/>
            <person name="Watson M."/>
            <person name="Adriaenssens E.M."/>
            <person name="Foster-Nyarko E."/>
            <person name="Jarju S."/>
            <person name="Secka A."/>
            <person name="Antonio M."/>
            <person name="Oren A."/>
            <person name="Chaudhuri R.R."/>
            <person name="La Ragione R."/>
            <person name="Hildebrand F."/>
            <person name="Pallen M.J."/>
        </authorList>
    </citation>
    <scope>NUCLEOTIDE SEQUENCE</scope>
    <source>
        <strain evidence="3">G3-3990</strain>
    </source>
</reference>
<dbReference type="PANTHER" id="PTHR34580">
    <property type="match status" value="1"/>
</dbReference>
<dbReference type="Proteomes" id="UP000823641">
    <property type="component" value="Unassembled WGS sequence"/>
</dbReference>
<dbReference type="PANTHER" id="PTHR34580:SF9">
    <property type="entry name" value="SLL5097 PROTEIN"/>
    <property type="match status" value="1"/>
</dbReference>
<dbReference type="Pfam" id="PF25583">
    <property type="entry name" value="WCX"/>
    <property type="match status" value="1"/>
</dbReference>
<comment type="caution">
    <text evidence="3">The sequence shown here is derived from an EMBL/GenBank/DDBJ whole genome shotgun (WGS) entry which is preliminary data.</text>
</comment>
<sequence length="311" mass="37140">MKGLLKRYVWLIDIIYHNNGLTYNEINQKWRHSVLNETGEDLPLRTFHNHRKCIADELGVNIKCRTRGDYKYYIENDEDLQDDSPINWLAESLSARNLIEESKLLKGRIILESIPRGREFLSPLIEAMKDSHAIAIKYQRYNNEEVGPFLLKPYCIRLWKRRWYMVAQRLDQDDVQHHQPIKIYALDRIKEMTVTQTPFKLPKNFNSENYFNHSTGIIVYNDQPQEVNIRISNDQAPYWIYLPLHHSQQVIDQTETHTTFSFHIIITFDFIQEIMCWGRYIEVLQPLSLRKELYNMGKIIQENNILEVNKT</sequence>
<dbReference type="InterPro" id="IPR057727">
    <property type="entry name" value="WCX_dom"/>
</dbReference>
<feature type="domain" description="WCX" evidence="2">
    <location>
        <begin position="224"/>
        <end position="295"/>
    </location>
</feature>
<evidence type="ECO:0000259" key="1">
    <source>
        <dbReference type="Pfam" id="PF13280"/>
    </source>
</evidence>
<dbReference type="InterPro" id="IPR026881">
    <property type="entry name" value="WYL_dom"/>
</dbReference>
<name>A0A9D9HTQ7_9BACT</name>
<reference evidence="3" key="1">
    <citation type="submission" date="2020-10" db="EMBL/GenBank/DDBJ databases">
        <authorList>
            <person name="Gilroy R."/>
        </authorList>
    </citation>
    <scope>NUCLEOTIDE SEQUENCE</scope>
    <source>
        <strain evidence="3">G3-3990</strain>
    </source>
</reference>
<dbReference type="InterPro" id="IPR051534">
    <property type="entry name" value="CBASS_pafABC_assoc_protein"/>
</dbReference>
<feature type="domain" description="WYL" evidence="1">
    <location>
        <begin position="120"/>
        <end position="194"/>
    </location>
</feature>
<dbReference type="EMBL" id="JADIMG010000052">
    <property type="protein sequence ID" value="MBO8459733.1"/>
    <property type="molecule type" value="Genomic_DNA"/>
</dbReference>
<accession>A0A9D9HTQ7</accession>
<evidence type="ECO:0000313" key="4">
    <source>
        <dbReference type="Proteomes" id="UP000823641"/>
    </source>
</evidence>
<evidence type="ECO:0000313" key="3">
    <source>
        <dbReference type="EMBL" id="MBO8459733.1"/>
    </source>
</evidence>
<dbReference type="Pfam" id="PF13280">
    <property type="entry name" value="WYL"/>
    <property type="match status" value="1"/>
</dbReference>
<dbReference type="AlphaFoldDB" id="A0A9D9HTQ7"/>
<gene>
    <name evidence="3" type="ORF">IAA73_05285</name>
</gene>